<keyword evidence="2" id="KW-0067">ATP-binding</keyword>
<dbReference type="InterPro" id="IPR041685">
    <property type="entry name" value="AAA_GajA/Old/RecF-like"/>
</dbReference>
<name>A0ABT3JYI7_9XANT</name>
<keyword evidence="3" id="KW-1185">Reference proteome</keyword>
<dbReference type="Pfam" id="PF13175">
    <property type="entry name" value="AAA_15"/>
    <property type="match status" value="2"/>
</dbReference>
<dbReference type="InterPro" id="IPR051396">
    <property type="entry name" value="Bact_Antivir_Def_Nuclease"/>
</dbReference>
<comment type="caution">
    <text evidence="2">The sequence shown here is derived from an EMBL/GenBank/DDBJ whole genome shotgun (WGS) entry which is preliminary data.</text>
</comment>
<dbReference type="SUPFAM" id="SSF52540">
    <property type="entry name" value="P-loop containing nucleoside triphosphate hydrolases"/>
    <property type="match status" value="1"/>
</dbReference>
<feature type="domain" description="Endonuclease GajA/Old nuclease/RecF-like AAA" evidence="1">
    <location>
        <begin position="169"/>
        <end position="327"/>
    </location>
</feature>
<evidence type="ECO:0000313" key="2">
    <source>
        <dbReference type="EMBL" id="MCW4473541.1"/>
    </source>
</evidence>
<keyword evidence="2" id="KW-0547">Nucleotide-binding</keyword>
<protein>
    <submittedName>
        <fullName evidence="2">ATP-binding protein</fullName>
    </submittedName>
</protein>
<organism evidence="2 3">
    <name type="scientific">Xanthomonas chitinilytica</name>
    <dbReference type="NCBI Taxonomy" id="2989819"/>
    <lineage>
        <taxon>Bacteria</taxon>
        <taxon>Pseudomonadati</taxon>
        <taxon>Pseudomonadota</taxon>
        <taxon>Gammaproteobacteria</taxon>
        <taxon>Lysobacterales</taxon>
        <taxon>Lysobacteraceae</taxon>
        <taxon>Xanthomonas</taxon>
    </lineage>
</organism>
<dbReference type="Gene3D" id="3.40.50.300">
    <property type="entry name" value="P-loop containing nucleotide triphosphate hydrolases"/>
    <property type="match status" value="1"/>
</dbReference>
<evidence type="ECO:0000313" key="3">
    <source>
        <dbReference type="Proteomes" id="UP001209922"/>
    </source>
</evidence>
<feature type="domain" description="Endonuclease GajA/Old nuclease/RecF-like AAA" evidence="1">
    <location>
        <begin position="1"/>
        <end position="44"/>
    </location>
</feature>
<dbReference type="EMBL" id="JAPCHY010000012">
    <property type="protein sequence ID" value="MCW4473541.1"/>
    <property type="molecule type" value="Genomic_DNA"/>
</dbReference>
<proteinExistence type="predicted"/>
<reference evidence="2 3" key="1">
    <citation type="submission" date="2022-10" db="EMBL/GenBank/DDBJ databases">
        <title>Xanthomonas sp. H13-6.</title>
        <authorList>
            <person name="Liu X."/>
            <person name="Deng Z."/>
            <person name="Jiang Y."/>
            <person name="Yu T."/>
            <person name="Ai J."/>
        </authorList>
    </citation>
    <scope>NUCLEOTIDE SEQUENCE [LARGE SCALE GENOMIC DNA]</scope>
    <source>
        <strain evidence="2 3">H13-6</strain>
    </source>
</reference>
<sequence length="554" mass="60948">MRLLKFSVTNFRSITSAHSVALSNLTVFVGRNNEGKSNLMRALEAAMGLLSLHALGQATARRHISYNSRAYVWKRDFPMQYQGRKSGLKSIFRLEFSLDDQECAAFKDQIGVMLNGSLPLEVSIGKTNEPTFRVVKSGRGSATLSNKSSQIARFVAERIFFNYIPAVRTDKESLALIERMLSEALRTLENDQEYEQALAAISRLQQPILDEIGKRVEEPLKEFLPNIQSVRLEVSDIGRRHSLRQNISVLVNDGTETDIEMKGDGVKSLAALGLMKSANNKEGAHILVIEEPESHLHPSAIHQVNEIISQVAESAQVLITTHNPLFVVRDTVQSNVIVSDGSAVPARSINAIRDVLGIRASDNLTHANYSLVVEGHEDVIALRALLPALSKKLGKALKDNVLVIDQIGGASNLTYKVSLLKSFLCLTHVLLDHDAAGKTAFDKAEKDGVLDLADCTFTICNGMTESEFEDVLELSLYKDAVLHDFGVDLSTKAFRSNKKWSSRVRECFLSQGKTCSDATLAKVKLLVGQQVAASPASDVPPPSVARRFRVRDQS</sequence>
<dbReference type="PANTHER" id="PTHR43581">
    <property type="entry name" value="ATP/GTP PHOSPHATASE"/>
    <property type="match status" value="1"/>
</dbReference>
<accession>A0ABT3JYI7</accession>
<dbReference type="InterPro" id="IPR027417">
    <property type="entry name" value="P-loop_NTPase"/>
</dbReference>
<gene>
    <name evidence="2" type="ORF">OK345_13640</name>
</gene>
<dbReference type="PANTHER" id="PTHR43581:SF4">
    <property type="entry name" value="ATP_GTP PHOSPHATASE"/>
    <property type="match status" value="1"/>
</dbReference>
<dbReference type="Proteomes" id="UP001209922">
    <property type="component" value="Unassembled WGS sequence"/>
</dbReference>
<dbReference type="RefSeq" id="WP_265128531.1">
    <property type="nucleotide sequence ID" value="NZ_JAPCHY010000012.1"/>
</dbReference>
<dbReference type="GO" id="GO:0005524">
    <property type="term" value="F:ATP binding"/>
    <property type="evidence" value="ECO:0007669"/>
    <property type="project" value="UniProtKB-KW"/>
</dbReference>
<evidence type="ECO:0000259" key="1">
    <source>
        <dbReference type="Pfam" id="PF13175"/>
    </source>
</evidence>